<accession>A0AAV7VPU6</accession>
<reference evidence="2" key="1">
    <citation type="journal article" date="2022" name="bioRxiv">
        <title>Sequencing and chromosome-scale assembly of the giantPleurodeles waltlgenome.</title>
        <authorList>
            <person name="Brown T."/>
            <person name="Elewa A."/>
            <person name="Iarovenko S."/>
            <person name="Subramanian E."/>
            <person name="Araus A.J."/>
            <person name="Petzold A."/>
            <person name="Susuki M."/>
            <person name="Suzuki K.-i.T."/>
            <person name="Hayashi T."/>
            <person name="Toyoda A."/>
            <person name="Oliveira C."/>
            <person name="Osipova E."/>
            <person name="Leigh N.D."/>
            <person name="Simon A."/>
            <person name="Yun M.H."/>
        </authorList>
    </citation>
    <scope>NUCLEOTIDE SEQUENCE</scope>
    <source>
        <strain evidence="2">20211129_DDA</strain>
        <tissue evidence="2">Liver</tissue>
    </source>
</reference>
<feature type="compositionally biased region" description="Low complexity" evidence="1">
    <location>
        <begin position="162"/>
        <end position="178"/>
    </location>
</feature>
<evidence type="ECO:0000313" key="2">
    <source>
        <dbReference type="EMBL" id="KAJ1202110.1"/>
    </source>
</evidence>
<protein>
    <submittedName>
        <fullName evidence="2">Uncharacterized protein</fullName>
    </submittedName>
</protein>
<feature type="compositionally biased region" description="Basic and acidic residues" evidence="1">
    <location>
        <begin position="140"/>
        <end position="151"/>
    </location>
</feature>
<feature type="compositionally biased region" description="Low complexity" evidence="1">
    <location>
        <begin position="57"/>
        <end position="69"/>
    </location>
</feature>
<dbReference type="AlphaFoldDB" id="A0AAV7VPU6"/>
<proteinExistence type="predicted"/>
<keyword evidence="3" id="KW-1185">Reference proteome</keyword>
<name>A0AAV7VPU6_PLEWA</name>
<feature type="compositionally biased region" description="Basic and acidic residues" evidence="1">
    <location>
        <begin position="96"/>
        <end position="105"/>
    </location>
</feature>
<feature type="compositionally biased region" description="Basic and acidic residues" evidence="1">
    <location>
        <begin position="37"/>
        <end position="48"/>
    </location>
</feature>
<organism evidence="2 3">
    <name type="scientific">Pleurodeles waltl</name>
    <name type="common">Iberian ribbed newt</name>
    <dbReference type="NCBI Taxonomy" id="8319"/>
    <lineage>
        <taxon>Eukaryota</taxon>
        <taxon>Metazoa</taxon>
        <taxon>Chordata</taxon>
        <taxon>Craniata</taxon>
        <taxon>Vertebrata</taxon>
        <taxon>Euteleostomi</taxon>
        <taxon>Amphibia</taxon>
        <taxon>Batrachia</taxon>
        <taxon>Caudata</taxon>
        <taxon>Salamandroidea</taxon>
        <taxon>Salamandridae</taxon>
        <taxon>Pleurodelinae</taxon>
        <taxon>Pleurodeles</taxon>
    </lineage>
</organism>
<gene>
    <name evidence="2" type="ORF">NDU88_005911</name>
</gene>
<dbReference type="Proteomes" id="UP001066276">
    <property type="component" value="Chromosome 2_1"/>
</dbReference>
<evidence type="ECO:0000313" key="3">
    <source>
        <dbReference type="Proteomes" id="UP001066276"/>
    </source>
</evidence>
<feature type="region of interest" description="Disordered" evidence="1">
    <location>
        <begin position="36"/>
        <end position="111"/>
    </location>
</feature>
<comment type="caution">
    <text evidence="2">The sequence shown here is derived from an EMBL/GenBank/DDBJ whole genome shotgun (WGS) entry which is preliminary data.</text>
</comment>
<dbReference type="EMBL" id="JANPWB010000003">
    <property type="protein sequence ID" value="KAJ1202110.1"/>
    <property type="molecule type" value="Genomic_DNA"/>
</dbReference>
<sequence length="224" mass="24206">MPSTCSNHNLPGLPRREAWCLKGPLLLPELLASRSAAVERKTADIEKQEGEDDGESRANSSGSSSGAEATVPSAEYTAEEEPKKPVVPSRDEGDDLREAGRECQPRFRRSVADAGLPRREARCLKGLLLLPELLASRSAAVERKTADIEKQEGEDDGESRADSSGSSSGAEATISSAECTAEEEPKKPVVPSRYEGDYLWEAGRECQPRFRRSVADAGAQSFWG</sequence>
<feature type="region of interest" description="Disordered" evidence="1">
    <location>
        <begin position="139"/>
        <end position="193"/>
    </location>
</feature>
<evidence type="ECO:0000256" key="1">
    <source>
        <dbReference type="SAM" id="MobiDB-lite"/>
    </source>
</evidence>